<keyword evidence="1" id="KW-0472">Membrane</keyword>
<dbReference type="EMBL" id="AYJU01000017">
    <property type="protein sequence ID" value="EST52422.1"/>
    <property type="molecule type" value="Genomic_DNA"/>
</dbReference>
<keyword evidence="1" id="KW-1133">Transmembrane helix</keyword>
<evidence type="ECO:0000259" key="2">
    <source>
        <dbReference type="Pfam" id="PF09992"/>
    </source>
</evidence>
<dbReference type="PANTHER" id="PTHR40446:SF2">
    <property type="entry name" value="N-ACETYLGLUCOSAMINE-1-PHOSPHODIESTER ALPHA-N-ACETYLGLUCOSAMINIDASE"/>
    <property type="match status" value="1"/>
</dbReference>
<comment type="caution">
    <text evidence="3">The sequence shown here is derived from an EMBL/GenBank/DDBJ whole genome shotgun (WGS) entry which is preliminary data.</text>
</comment>
<organism evidence="3 4">
    <name type="scientific">Brevibacillus panacihumi W25</name>
    <dbReference type="NCBI Taxonomy" id="1408254"/>
    <lineage>
        <taxon>Bacteria</taxon>
        <taxon>Bacillati</taxon>
        <taxon>Bacillota</taxon>
        <taxon>Bacilli</taxon>
        <taxon>Bacillales</taxon>
        <taxon>Paenibacillaceae</taxon>
        <taxon>Brevibacillus</taxon>
    </lineage>
</organism>
<dbReference type="PANTHER" id="PTHR40446">
    <property type="entry name" value="N-ACETYLGLUCOSAMINE-1-PHOSPHODIESTER ALPHA-N-ACETYLGLUCOSAMINIDASE"/>
    <property type="match status" value="1"/>
</dbReference>
<dbReference type="Pfam" id="PF09992">
    <property type="entry name" value="NAGPA"/>
    <property type="match status" value="1"/>
</dbReference>
<name>V6M239_9BACL</name>
<keyword evidence="4" id="KW-1185">Reference proteome</keyword>
<gene>
    <name evidence="3" type="ORF">T458_15715</name>
</gene>
<dbReference type="eggNOG" id="COG4632">
    <property type="taxonomic scope" value="Bacteria"/>
</dbReference>
<feature type="transmembrane region" description="Helical" evidence="1">
    <location>
        <begin position="29"/>
        <end position="49"/>
    </location>
</feature>
<dbReference type="STRING" id="1408254.T458_15715"/>
<accession>V6M239</accession>
<sequence length="365" mass="40489">MSDTIHTLSRTRTRKKAARRRPLRWVKRFFLVSTLCFTTLAFLGLLFLFGTKTGVELREWAAGTLLTTQHDYWAPYTFLPEEKLQALKQQITNPEVINSVPESEPDPQTDVIYGPLPVPMPEPEKPRELIEIEDIYVSKGSYFFRGKIMYISDPNRVHLLVTNRKDRGDLLDEFAKKTNALGIVNASGFHDPDGYGKGATAYGVVIKDGKILQGYNPRSGETALGITYDGKLVTGSYSAEQLVKMGVRDAMSFRPQLIVNGKNLFADKPAKSWGIQPRTAIGQKEDGTIVFAVIDGRQPSHSIGASMNDMAELLEQRGVVTAMAMDGGSSSMMLYNGEAITSTSSPYHRGRYLPNAWAVMPESAE</sequence>
<evidence type="ECO:0000313" key="4">
    <source>
        <dbReference type="Proteomes" id="UP000017973"/>
    </source>
</evidence>
<dbReference type="PATRIC" id="fig|1408254.3.peg.3076"/>
<keyword evidence="1" id="KW-0812">Transmembrane</keyword>
<dbReference type="AlphaFoldDB" id="V6M239"/>
<dbReference type="Proteomes" id="UP000017973">
    <property type="component" value="Unassembled WGS sequence"/>
</dbReference>
<evidence type="ECO:0000313" key="3">
    <source>
        <dbReference type="EMBL" id="EST52422.1"/>
    </source>
</evidence>
<dbReference type="HOGENOM" id="CLU_058779_0_0_9"/>
<protein>
    <recommendedName>
        <fullName evidence="2">Phosphodiester glycosidase domain-containing protein</fullName>
    </recommendedName>
</protein>
<dbReference type="InterPro" id="IPR018711">
    <property type="entry name" value="NAGPA"/>
</dbReference>
<reference evidence="3 4" key="1">
    <citation type="journal article" date="2014" name="Genome Announc.">
        <title>Draft Genome Sequence of Brevibacillus panacihumi Strain W25, a Halotolerant Hydrocarbon-Degrading Bacterium.</title>
        <authorList>
            <person name="Wang X."/>
            <person name="Jin D."/>
            <person name="Zhou L."/>
            <person name="Wu L."/>
            <person name="An W."/>
            <person name="Chen Y."/>
            <person name="Zhao L."/>
        </authorList>
    </citation>
    <scope>NUCLEOTIDE SEQUENCE [LARGE SCALE GENOMIC DNA]</scope>
    <source>
        <strain evidence="3 4">W25</strain>
    </source>
</reference>
<feature type="domain" description="Phosphodiester glycosidase" evidence="2">
    <location>
        <begin position="179"/>
        <end position="360"/>
    </location>
</feature>
<proteinExistence type="predicted"/>
<evidence type="ECO:0000256" key="1">
    <source>
        <dbReference type="SAM" id="Phobius"/>
    </source>
</evidence>